<dbReference type="Gramene" id="TraesJAG3A03G01385010.1">
    <property type="protein sequence ID" value="TraesJAG3A03G01385010.1"/>
    <property type="gene ID" value="TraesJAG3A03G01385010"/>
</dbReference>
<dbReference type="Gramene" id="TraesCAD_scaffold_035133_01G000100.1">
    <property type="protein sequence ID" value="TraesCAD_scaffold_035133_01G000100.1"/>
    <property type="gene ID" value="TraesCAD_scaffold_035133_01G000100"/>
</dbReference>
<dbReference type="Gramene" id="TraesROB_scaffold_012989_01G000100.1">
    <property type="protein sequence ID" value="TraesROB_scaffold_012989_01G000100.1"/>
    <property type="gene ID" value="TraesROB_scaffold_012989_01G000100"/>
</dbReference>
<dbReference type="Gramene" id="TraesCS3A02G177900.1">
    <property type="protein sequence ID" value="TraesCS3A02G177900.1"/>
    <property type="gene ID" value="TraesCS3A02G177900"/>
</dbReference>
<dbReference type="Gramene" id="TraesMAC3A03G01374150.1">
    <property type="protein sequence ID" value="TraesMAC3A03G01374150.1"/>
    <property type="gene ID" value="TraesMAC3A03G01374150"/>
</dbReference>
<dbReference type="Gramene" id="TraesSTA3A03G01367040.1">
    <property type="protein sequence ID" value="TraesSTA3A03G01367040.1"/>
    <property type="gene ID" value="TraesSTA3A03G01367040"/>
</dbReference>
<dbReference type="Gramene" id="TraesARI3A03G01396020.1">
    <property type="protein sequence ID" value="TraesARI3A03G01396020.1"/>
    <property type="gene ID" value="TraesARI3A03G01396020"/>
</dbReference>
<dbReference type="Gramene" id="TraesCLE_scaffold_125213_01G000300.1">
    <property type="protein sequence ID" value="TraesCLE_scaffold_125213_01G000300.1"/>
    <property type="gene ID" value="TraesCLE_scaffold_125213_01G000300"/>
</dbReference>
<dbReference type="Gramene" id="TraesCS3A03G0423000.1">
    <property type="protein sequence ID" value="TraesCS3A03G0423000.1.CDS"/>
    <property type="gene ID" value="TraesCS3A03G0423000"/>
</dbReference>
<name>A0A3B6EFC5_WHEAT</name>
<dbReference type="Gramene" id="TraesSYM3A03G01397660.1">
    <property type="protein sequence ID" value="TraesSYM3A03G01397660.1"/>
    <property type="gene ID" value="TraesSYM3A03G01397660"/>
</dbReference>
<dbReference type="Gramene" id="TraesLDM3A03G01377200.1">
    <property type="protein sequence ID" value="TraesLDM3A03G01377200.1"/>
    <property type="gene ID" value="TraesLDM3A03G01377200"/>
</dbReference>
<dbReference type="EnsemblPlants" id="TraesCS3A02G177900.1">
    <property type="protein sequence ID" value="TraesCS3A02G177900.1"/>
    <property type="gene ID" value="TraesCS3A02G177900"/>
</dbReference>
<reference evidence="2" key="1">
    <citation type="submission" date="2018-08" db="EMBL/GenBank/DDBJ databases">
        <authorList>
            <person name="Rossello M."/>
        </authorList>
    </citation>
    <scope>NUCLEOTIDE SEQUENCE [LARGE SCALE GENOMIC DNA]</scope>
    <source>
        <strain evidence="2">cv. Chinese Spring</strain>
    </source>
</reference>
<protein>
    <submittedName>
        <fullName evidence="2">Uncharacterized protein</fullName>
    </submittedName>
</protein>
<dbReference type="Gramene" id="TraesNOR3A03G01396230.1">
    <property type="protein sequence ID" value="TraesNOR3A03G01396230.1"/>
    <property type="gene ID" value="TraesNOR3A03G01396230"/>
</dbReference>
<evidence type="ECO:0000256" key="1">
    <source>
        <dbReference type="SAM" id="MobiDB-lite"/>
    </source>
</evidence>
<dbReference type="OMA" id="MTCRPNN"/>
<dbReference type="Proteomes" id="UP000019116">
    <property type="component" value="Chromosome 3A"/>
</dbReference>
<keyword evidence="3" id="KW-1185">Reference proteome</keyword>
<organism evidence="2">
    <name type="scientific">Triticum aestivum</name>
    <name type="common">Wheat</name>
    <dbReference type="NCBI Taxonomy" id="4565"/>
    <lineage>
        <taxon>Eukaryota</taxon>
        <taxon>Viridiplantae</taxon>
        <taxon>Streptophyta</taxon>
        <taxon>Embryophyta</taxon>
        <taxon>Tracheophyta</taxon>
        <taxon>Spermatophyta</taxon>
        <taxon>Magnoliopsida</taxon>
        <taxon>Liliopsida</taxon>
        <taxon>Poales</taxon>
        <taxon>Poaceae</taxon>
        <taxon>BOP clade</taxon>
        <taxon>Pooideae</taxon>
        <taxon>Triticodae</taxon>
        <taxon>Triticeae</taxon>
        <taxon>Triticinae</taxon>
        <taxon>Triticum</taxon>
    </lineage>
</organism>
<accession>A0A3B6EFC5</accession>
<evidence type="ECO:0000313" key="3">
    <source>
        <dbReference type="Proteomes" id="UP000019116"/>
    </source>
</evidence>
<proteinExistence type="predicted"/>
<dbReference type="Gramene" id="TraesJUL3A03G01387850.1">
    <property type="protein sequence ID" value="TraesJUL3A03G01387850.1"/>
    <property type="gene ID" value="TraesJUL3A03G01387850"/>
</dbReference>
<dbReference type="Gramene" id="TraesLAC3A03G01319770.1">
    <property type="protein sequence ID" value="TraesLAC3A03G01319770.1"/>
    <property type="gene ID" value="TraesLAC3A03G01319770"/>
</dbReference>
<dbReference type="Gramene" id="TraesPARA_EIv1.0_0810910.1">
    <property type="protein sequence ID" value="TraesPARA_EIv1.0_0810910.1.CDS"/>
    <property type="gene ID" value="TraesPARA_EIv1.0_0810910"/>
</dbReference>
<reference evidence="2" key="2">
    <citation type="submission" date="2018-10" db="UniProtKB">
        <authorList>
            <consortium name="EnsemblPlants"/>
        </authorList>
    </citation>
    <scope>IDENTIFICATION</scope>
</reference>
<dbReference type="Gramene" id="TraesWEE_scaffold_029507_01G000300.1">
    <property type="protein sequence ID" value="TraesWEE_scaffold_029507_01G000300.1"/>
    <property type="gene ID" value="TraesWEE_scaffold_029507_01G000300"/>
</dbReference>
<dbReference type="AlphaFoldDB" id="A0A3B6EFC5"/>
<feature type="region of interest" description="Disordered" evidence="1">
    <location>
        <begin position="1"/>
        <end position="33"/>
    </location>
</feature>
<evidence type="ECO:0000313" key="2">
    <source>
        <dbReference type="EnsemblPlants" id="TraesCS3A02G177900.1"/>
    </source>
</evidence>
<sequence length="137" mass="15122">MAMERSICQSDSLGRRLASGSGTMVQPRMTCRSNNDTSSSYTLIDRRVVLGYVLAPAPHVRPACGCDASRHGDSKHAASGGYKAWIDILRLKIKGAMVSSAQPNRTAVADEQAFVGTWKPWDVKNSWTWVRRSYSFI</sequence>